<reference evidence="2" key="1">
    <citation type="submission" date="2020-05" db="EMBL/GenBank/DDBJ databases">
        <title>Phylogenomic resolution of chytrid fungi.</title>
        <authorList>
            <person name="Stajich J.E."/>
            <person name="Amses K."/>
            <person name="Simmons R."/>
            <person name="Seto K."/>
            <person name="Myers J."/>
            <person name="Bonds A."/>
            <person name="Quandt C.A."/>
            <person name="Barry K."/>
            <person name="Liu P."/>
            <person name="Grigoriev I."/>
            <person name="Longcore J.E."/>
            <person name="James T.Y."/>
        </authorList>
    </citation>
    <scope>NUCLEOTIDE SEQUENCE</scope>
    <source>
        <strain evidence="2">JEL0318</strain>
    </source>
</reference>
<evidence type="ECO:0000256" key="1">
    <source>
        <dbReference type="SAM" id="MobiDB-lite"/>
    </source>
</evidence>
<sequence>MNVDNPIDPPDINILKTRIDGRVLKLQVTSEEIDSGSFHDAVIAILGTFPNTKDTFQALTAVLSRIIPCIRFLEQRISIDFDGSVKVLALLVGGGAASLFRWIENEDRKKNKKTGRDERFGDLDVDGLWILEEQGMRMLLNLKHEVKVQRELAQLQMKKAVAAEQATPKKQRPTRSGKALPTDYKPSRAVPRRFSKDVEIPLLRQMRREPTRAELEDFCNQYDRDEDSVLKKLEALHPLARPHGNRTRRRPTRLTFRQEGNPVYKEV</sequence>
<keyword evidence="3" id="KW-1185">Reference proteome</keyword>
<dbReference type="Proteomes" id="UP001212841">
    <property type="component" value="Unassembled WGS sequence"/>
</dbReference>
<organism evidence="2 3">
    <name type="scientific">Rhizophlyctis rosea</name>
    <dbReference type="NCBI Taxonomy" id="64517"/>
    <lineage>
        <taxon>Eukaryota</taxon>
        <taxon>Fungi</taxon>
        <taxon>Fungi incertae sedis</taxon>
        <taxon>Chytridiomycota</taxon>
        <taxon>Chytridiomycota incertae sedis</taxon>
        <taxon>Chytridiomycetes</taxon>
        <taxon>Rhizophlyctidales</taxon>
        <taxon>Rhizophlyctidaceae</taxon>
        <taxon>Rhizophlyctis</taxon>
    </lineage>
</organism>
<proteinExistence type="predicted"/>
<feature type="region of interest" description="Disordered" evidence="1">
    <location>
        <begin position="163"/>
        <end position="187"/>
    </location>
</feature>
<name>A0AAD5SA49_9FUNG</name>
<gene>
    <name evidence="2" type="ORF">HK097_010205</name>
</gene>
<evidence type="ECO:0000313" key="3">
    <source>
        <dbReference type="Proteomes" id="UP001212841"/>
    </source>
</evidence>
<comment type="caution">
    <text evidence="2">The sequence shown here is derived from an EMBL/GenBank/DDBJ whole genome shotgun (WGS) entry which is preliminary data.</text>
</comment>
<accession>A0AAD5SA49</accession>
<dbReference type="EMBL" id="JADGJD010000739">
    <property type="protein sequence ID" value="KAJ3048780.1"/>
    <property type="molecule type" value="Genomic_DNA"/>
</dbReference>
<protein>
    <submittedName>
        <fullName evidence="2">Uncharacterized protein</fullName>
    </submittedName>
</protein>
<evidence type="ECO:0000313" key="2">
    <source>
        <dbReference type="EMBL" id="KAJ3048780.1"/>
    </source>
</evidence>
<dbReference type="AlphaFoldDB" id="A0AAD5SA49"/>
<feature type="non-terminal residue" evidence="2">
    <location>
        <position position="1"/>
    </location>
</feature>